<proteinExistence type="predicted"/>
<comment type="caution">
    <text evidence="1">The sequence shown here is derived from an EMBL/GenBank/DDBJ whole genome shotgun (WGS) entry which is preliminary data.</text>
</comment>
<organism evidence="1 2">
    <name type="scientific">Pseudomonas syringae pv. aptata</name>
    <dbReference type="NCBI Taxonomy" id="83167"/>
    <lineage>
        <taxon>Bacteria</taxon>
        <taxon>Pseudomonadati</taxon>
        <taxon>Pseudomonadota</taxon>
        <taxon>Gammaproteobacteria</taxon>
        <taxon>Pseudomonadales</taxon>
        <taxon>Pseudomonadaceae</taxon>
        <taxon>Pseudomonas</taxon>
        <taxon>Pseudomonas syringae</taxon>
    </lineage>
</organism>
<dbReference type="AlphaFoldDB" id="A0A3M3XAP5"/>
<evidence type="ECO:0000313" key="2">
    <source>
        <dbReference type="Proteomes" id="UP000274541"/>
    </source>
</evidence>
<accession>A0A3M3XAP5</accession>
<feature type="non-terminal residue" evidence="1">
    <location>
        <position position="1"/>
    </location>
</feature>
<dbReference type="EMBL" id="RBPX01000152">
    <property type="protein sequence ID" value="RMO66504.1"/>
    <property type="molecule type" value="Genomic_DNA"/>
</dbReference>
<gene>
    <name evidence="1" type="ORF">ALQ37_102886</name>
</gene>
<reference evidence="1 2" key="1">
    <citation type="submission" date="2018-08" db="EMBL/GenBank/DDBJ databases">
        <title>Recombination of ecologically and evolutionarily significant loci maintains genetic cohesion in the Pseudomonas syringae species complex.</title>
        <authorList>
            <person name="Dillon M."/>
            <person name="Thakur S."/>
            <person name="Almeida R.N.D."/>
            <person name="Weir B.S."/>
            <person name="Guttman D.S."/>
        </authorList>
    </citation>
    <scope>NUCLEOTIDE SEQUENCE [LARGE SCALE GENOMIC DNA]</scope>
    <source>
        <strain evidence="1 2">ICMP 4388</strain>
    </source>
</reference>
<sequence length="104" mass="12128">MQLILIDAVDFGGWHHRLDDRHDSLAHVAIYVEWKFNQRSGETVELGKQDHALPSWPTDFYSMIRGIKPFLILRTKPKKNRLPPLQKSQGTEPLMKPLISHLFE</sequence>
<dbReference type="Proteomes" id="UP000274541">
    <property type="component" value="Unassembled WGS sequence"/>
</dbReference>
<protein>
    <submittedName>
        <fullName evidence="1">Uncharacterized protein</fullName>
    </submittedName>
</protein>
<evidence type="ECO:0000313" key="1">
    <source>
        <dbReference type="EMBL" id="RMO66504.1"/>
    </source>
</evidence>
<name>A0A3M3XAP5_PSEAP</name>